<gene>
    <name evidence="2" type="ORF">D3093_26845</name>
</gene>
<dbReference type="EMBL" id="CP032324">
    <property type="protein sequence ID" value="QCN98906.1"/>
    <property type="molecule type" value="Genomic_DNA"/>
</dbReference>
<dbReference type="RefSeq" id="WP_137117860.1">
    <property type="nucleotide sequence ID" value="NZ_CP032324.1"/>
</dbReference>
<dbReference type="Proteomes" id="UP000298595">
    <property type="component" value="Plasmid p3"/>
</dbReference>
<organism evidence="2 3">
    <name type="scientific">Azospirillum argentinense</name>
    <dbReference type="NCBI Taxonomy" id="2970906"/>
    <lineage>
        <taxon>Bacteria</taxon>
        <taxon>Pseudomonadati</taxon>
        <taxon>Pseudomonadota</taxon>
        <taxon>Alphaproteobacteria</taxon>
        <taxon>Rhodospirillales</taxon>
        <taxon>Azospirillaceae</taxon>
        <taxon>Azospirillum</taxon>
    </lineage>
</organism>
<proteinExistence type="predicted"/>
<reference evidence="2 3" key="1">
    <citation type="submission" date="2018-09" db="EMBL/GenBank/DDBJ databases">
        <title>Whole genome based analysis of evolution and adaptive divergence in Indian and Brazilian strains of Azospirillum brasilense.</title>
        <authorList>
            <person name="Singh C."/>
            <person name="Tripathi A.K."/>
        </authorList>
    </citation>
    <scope>NUCLEOTIDE SEQUENCE [LARGE SCALE GENOMIC DNA]</scope>
    <source>
        <strain evidence="2 3">MTCC4035</strain>
        <plasmid evidence="2 3">p3</plasmid>
    </source>
</reference>
<evidence type="ECO:0000313" key="3">
    <source>
        <dbReference type="Proteomes" id="UP000298595"/>
    </source>
</evidence>
<dbReference type="KEGG" id="aare:D3093_26845"/>
<geneLocation type="plasmid" evidence="2 3">
    <name>p3</name>
</geneLocation>
<keyword evidence="2" id="KW-0614">Plasmid</keyword>
<evidence type="ECO:0000313" key="2">
    <source>
        <dbReference type="EMBL" id="QCN98906.1"/>
    </source>
</evidence>
<evidence type="ECO:0000259" key="1">
    <source>
        <dbReference type="Pfam" id="PF04233"/>
    </source>
</evidence>
<sequence length="409" mass="45621">MPTVSALSLAPEQALAYFRAKIPEGSFDYRDIFGAQHATYWTVAKAMELDVLEAIGGAVDEALATGMTKESFARDLTPTLQKLGWWGRQEREDPLTGELREVQLGSARRLATIYDTNLRTAYAAGRWERIQARKAERPWLLYLSVKDGRERWQHGQWHGTLLPVDHHWWRTHYPPCGWFCRCWVLQLSDADLERRGLTPSPQAPALRAVNWTNPRTGVTIKLPEGIDPGFGHNVGMAADQAARGRLIEKMEAVEPAAASALVSVGLDGAAFRDFLREGANRLGDWPVGLLDPSRAEAIGAKARVLRLSRDSADKQARHHKDLDAADYRALATLLRGGELLPSKKARHWGFLGQHDGRWYELIVKTAANGRELYLQSLHFSDRENAERIVRRGWAAVEDGGGREGSVPVG</sequence>
<protein>
    <recommendedName>
        <fullName evidence="1">Phage head morphogenesis domain-containing protein</fullName>
    </recommendedName>
</protein>
<accession>A0A4D8PL27</accession>
<feature type="domain" description="Phage head morphogenesis" evidence="1">
    <location>
        <begin position="55"/>
        <end position="184"/>
    </location>
</feature>
<dbReference type="Pfam" id="PF04233">
    <property type="entry name" value="Phage_Mu_F"/>
    <property type="match status" value="1"/>
</dbReference>
<dbReference type="AlphaFoldDB" id="A0A4D8PL27"/>
<dbReference type="NCBIfam" id="TIGR01641">
    <property type="entry name" value="phageSPP1_gp7"/>
    <property type="match status" value="1"/>
</dbReference>
<dbReference type="InterPro" id="IPR006528">
    <property type="entry name" value="Phage_head_morphogenesis_dom"/>
</dbReference>
<name>A0A4D8PL27_9PROT</name>